<dbReference type="PATRIC" id="fig|1352936.5.peg.5347"/>
<keyword evidence="3" id="KW-1185">Reference proteome</keyword>
<evidence type="ECO:0000313" key="2">
    <source>
        <dbReference type="EMBL" id="EST27382.1"/>
    </source>
</evidence>
<dbReference type="STRING" id="1352936.M878_25630"/>
<evidence type="ECO:0000313" key="3">
    <source>
        <dbReference type="Proteomes" id="UP000017984"/>
    </source>
</evidence>
<organism evidence="2 3">
    <name type="scientific">Streptomyces roseochromogenus subsp. oscitans DS 12.976</name>
    <dbReference type="NCBI Taxonomy" id="1352936"/>
    <lineage>
        <taxon>Bacteria</taxon>
        <taxon>Bacillati</taxon>
        <taxon>Actinomycetota</taxon>
        <taxon>Actinomycetes</taxon>
        <taxon>Kitasatosporales</taxon>
        <taxon>Streptomycetaceae</taxon>
        <taxon>Streptomyces</taxon>
    </lineage>
</organism>
<feature type="region of interest" description="Disordered" evidence="1">
    <location>
        <begin position="405"/>
        <end position="602"/>
    </location>
</feature>
<feature type="compositionally biased region" description="Gly residues" evidence="1">
    <location>
        <begin position="511"/>
        <end position="529"/>
    </location>
</feature>
<evidence type="ECO:0000256" key="1">
    <source>
        <dbReference type="SAM" id="MobiDB-lite"/>
    </source>
</evidence>
<dbReference type="OrthoDB" id="3917849at2"/>
<proteinExistence type="predicted"/>
<comment type="caution">
    <text evidence="2">The sequence shown here is derived from an EMBL/GenBank/DDBJ whole genome shotgun (WGS) entry which is preliminary data.</text>
</comment>
<accession>V6K5H5</accession>
<feature type="compositionally biased region" description="Basic and acidic residues" evidence="1">
    <location>
        <begin position="420"/>
        <end position="431"/>
    </location>
</feature>
<protein>
    <submittedName>
        <fullName evidence="2">Uncharacterized protein</fullName>
    </submittedName>
</protein>
<dbReference type="HOGENOM" id="CLU_376389_0_0_11"/>
<dbReference type="Proteomes" id="UP000017984">
    <property type="component" value="Chromosome"/>
</dbReference>
<name>V6K5H5_STRRC</name>
<dbReference type="EMBL" id="AWQX01000214">
    <property type="protein sequence ID" value="EST27382.1"/>
    <property type="molecule type" value="Genomic_DNA"/>
</dbReference>
<feature type="compositionally biased region" description="Basic and acidic residues" evidence="1">
    <location>
        <begin position="530"/>
        <end position="553"/>
    </location>
</feature>
<gene>
    <name evidence="2" type="ORF">M878_25630</name>
</gene>
<feature type="compositionally biased region" description="Polar residues" evidence="1">
    <location>
        <begin position="434"/>
        <end position="454"/>
    </location>
</feature>
<sequence length="737" mass="78872">MIDPGGIPQYTGDFTKLDKAVSDLRKRAVGIRDAGQNVHSRFQATAAYYKAPEAEQLLSSTQPVMDTADDLAADIESLANALDTFAFEAKPHADKLKQLALDAIAFVNSVQGNDDWTQDQDKVDKHQALMDGVAAAVEGFQEAERNAATKIDAIGSAVCRPAWVVDDGSHGAHMYGVSASMLKNAKDLPWGSPEGRTYERWSLDWWGHGIKSWAWDGIVKDSIWGGFVGLGVFEDNILGINGSEAQHQTWDGLRRTFVGAYAYGMDALGQGDHLSDWQRGSEAYAKEFGKQFIAYDMWDEDPARAHAVTTFNLLTVIGGAGGVLGKLGKLSKAGRLAETASTVAKVGNVLDPISGAARAARAVSDLPKVSEVLANVSDRLRLPSAKFPEAILDLNDRYRVGKDGQLIPVNADGTPNLAEAPHEPAAADRGHGGASQSHLPSDSSRGATDASAHSNRSHELVGTGARAEHAAGSAHTSGQPSEQTRGHSSGHSASREGSSSGSAATESLGRSGAGGGNGGHGFPGTGHGSHGSEPDHGSADHDAADAQETHDSSADVGSHSSEAHHHGGSDGEPDYTRRALPPGTADRTLREMRSMRHSRERYKGAEDYVRKVAGGAPERHYRVPTHDHPYYPVEAPGGRNVDVPVDMPGGRTLAVEVKHYLGWRTIKLKDGSTRPVRGEVPLNEGIIEQINKDLTLRRLNPRFDPRWLFLHAPPSQALRDYLIQARIIFIEYGPAPK</sequence>
<feature type="compositionally biased region" description="Basic and acidic residues" evidence="1">
    <location>
        <begin position="561"/>
        <end position="577"/>
    </location>
</feature>
<dbReference type="RefSeq" id="WP_023549687.1">
    <property type="nucleotide sequence ID" value="NZ_CM002285.1"/>
</dbReference>
<dbReference type="AlphaFoldDB" id="V6K5H5"/>
<feature type="compositionally biased region" description="Low complexity" evidence="1">
    <location>
        <begin position="486"/>
        <end position="510"/>
    </location>
</feature>
<reference evidence="2 3" key="1">
    <citation type="journal article" date="2014" name="Genome Announc.">
        <title>Draft Genome Sequence of Streptomyces roseochromogenes subsp. oscitans DS 12.976, Producer of the Aminocoumarin Antibiotic Clorobiocin.</title>
        <authorList>
            <person name="Ruckert C."/>
            <person name="Kalinowski J."/>
            <person name="Heide L."/>
            <person name="Apel A.K."/>
        </authorList>
    </citation>
    <scope>NUCLEOTIDE SEQUENCE [LARGE SCALE GENOMIC DNA]</scope>
    <source>
        <strain evidence="2 3">DS 12.976</strain>
    </source>
</reference>
<feature type="compositionally biased region" description="Polar residues" evidence="1">
    <location>
        <begin position="474"/>
        <end position="483"/>
    </location>
</feature>